<evidence type="ECO:0000256" key="1">
    <source>
        <dbReference type="ARBA" id="ARBA00006641"/>
    </source>
</evidence>
<dbReference type="InterPro" id="IPR016125">
    <property type="entry name" value="Peptidase_C15-like"/>
</dbReference>
<dbReference type="Pfam" id="PF01470">
    <property type="entry name" value="Peptidase_C15"/>
    <property type="match status" value="1"/>
</dbReference>
<evidence type="ECO:0000256" key="6">
    <source>
        <dbReference type="ARBA" id="ARBA00022807"/>
    </source>
</evidence>
<evidence type="ECO:0000256" key="2">
    <source>
        <dbReference type="ARBA" id="ARBA00019191"/>
    </source>
</evidence>
<evidence type="ECO:0000256" key="4">
    <source>
        <dbReference type="ARBA" id="ARBA00022670"/>
    </source>
</evidence>
<comment type="caution">
    <text evidence="9">The sequence shown here is derived from an EMBL/GenBank/DDBJ whole genome shotgun (WGS) entry which is preliminary data.</text>
</comment>
<evidence type="ECO:0000313" key="10">
    <source>
        <dbReference type="Proteomes" id="UP000234857"/>
    </source>
</evidence>
<sequence>MKKNKYKSCKKVLVTAFEPFKDYSENITEKVLKILPESKNLVKRLLPVRFEKKIFIDVIKNTSPDIVIALGQYPRGKKIRIERKAVNLKRDNKEDVPQKITNNGVDILFTSLKLKDDSMSRITYDSGMYVCNFSMYTSLEFLNSSNIKYCFLHIPKDNDVALTRDWLLDKIHEIKEGLV</sequence>
<evidence type="ECO:0000256" key="3">
    <source>
        <dbReference type="ARBA" id="ARBA00022490"/>
    </source>
</evidence>
<dbReference type="InterPro" id="IPR000816">
    <property type="entry name" value="Peptidase_C15"/>
</dbReference>
<dbReference type="GO" id="GO:0016920">
    <property type="term" value="F:pyroglutamyl-peptidase activity"/>
    <property type="evidence" value="ECO:0007669"/>
    <property type="project" value="InterPro"/>
</dbReference>
<organism evidence="9 10">
    <name type="scientific">Muiribacterium halophilum</name>
    <dbReference type="NCBI Taxonomy" id="2053465"/>
    <lineage>
        <taxon>Bacteria</taxon>
        <taxon>Candidatus Muiribacteriota</taxon>
        <taxon>Candidatus Muiribacteriia</taxon>
        <taxon>Candidatus Muiribacteriales</taxon>
        <taxon>Candidatus Muiribacteriaceae</taxon>
        <taxon>Candidatus Muiribacterium</taxon>
    </lineage>
</organism>
<dbReference type="SUPFAM" id="SSF53182">
    <property type="entry name" value="Pyrrolidone carboxyl peptidase (pyroglutamate aminopeptidase)"/>
    <property type="match status" value="1"/>
</dbReference>
<dbReference type="Gene3D" id="3.40.630.20">
    <property type="entry name" value="Peptidase C15, pyroglutamyl peptidase I-like"/>
    <property type="match status" value="1"/>
</dbReference>
<reference evidence="9 10" key="1">
    <citation type="submission" date="2017-11" db="EMBL/GenBank/DDBJ databases">
        <title>Genome-resolved metagenomics identifies genetic mobility, metabolic interactions, and unexpected diversity in perchlorate-reducing communities.</title>
        <authorList>
            <person name="Barnum T.P."/>
            <person name="Figueroa I.A."/>
            <person name="Carlstrom C.I."/>
            <person name="Lucas L.N."/>
            <person name="Engelbrektson A.L."/>
            <person name="Coates J.D."/>
        </authorList>
    </citation>
    <scope>NUCLEOTIDE SEQUENCE [LARGE SCALE GENOMIC DNA]</scope>
    <source>
        <strain evidence="9">BM706</strain>
    </source>
</reference>
<dbReference type="EMBL" id="PKTG01000048">
    <property type="protein sequence ID" value="PLX18851.1"/>
    <property type="molecule type" value="Genomic_DNA"/>
</dbReference>
<proteinExistence type="inferred from homology"/>
<comment type="similarity">
    <text evidence="1">Belongs to the peptidase C15 family.</text>
</comment>
<evidence type="ECO:0000256" key="8">
    <source>
        <dbReference type="ARBA" id="ARBA00031559"/>
    </source>
</evidence>
<keyword evidence="5" id="KW-0378">Hydrolase</keyword>
<dbReference type="PANTHER" id="PTHR23402:SF1">
    <property type="entry name" value="PYROGLUTAMYL-PEPTIDASE I"/>
    <property type="match status" value="1"/>
</dbReference>
<dbReference type="PRINTS" id="PR00706">
    <property type="entry name" value="PYROGLUPTASE"/>
</dbReference>
<evidence type="ECO:0000256" key="7">
    <source>
        <dbReference type="ARBA" id="ARBA00030836"/>
    </source>
</evidence>
<dbReference type="Proteomes" id="UP000234857">
    <property type="component" value="Unassembled WGS sequence"/>
</dbReference>
<evidence type="ECO:0000256" key="5">
    <source>
        <dbReference type="ARBA" id="ARBA00022801"/>
    </source>
</evidence>
<accession>A0A2N5ZJR0</accession>
<protein>
    <recommendedName>
        <fullName evidence="2">Pyrrolidone-carboxylate peptidase</fullName>
    </recommendedName>
    <alternativeName>
        <fullName evidence="7">5-oxoprolyl-peptidase</fullName>
    </alternativeName>
    <alternativeName>
        <fullName evidence="8">Pyroglutamyl-peptidase I</fullName>
    </alternativeName>
</protein>
<keyword evidence="3" id="KW-0963">Cytoplasm</keyword>
<dbReference type="AlphaFoldDB" id="A0A2N5ZJR0"/>
<dbReference type="GO" id="GO:0005829">
    <property type="term" value="C:cytosol"/>
    <property type="evidence" value="ECO:0007669"/>
    <property type="project" value="InterPro"/>
</dbReference>
<name>A0A2N5ZJR0_MUIH1</name>
<dbReference type="InterPro" id="IPR036440">
    <property type="entry name" value="Peptidase_C15-like_sf"/>
</dbReference>
<gene>
    <name evidence="9" type="ORF">C0601_03510</name>
</gene>
<dbReference type="GO" id="GO:0006508">
    <property type="term" value="P:proteolysis"/>
    <property type="evidence" value="ECO:0007669"/>
    <property type="project" value="UniProtKB-KW"/>
</dbReference>
<dbReference type="PANTHER" id="PTHR23402">
    <property type="entry name" value="PROTEASE FAMILY C15 PYROGLUTAMYL-PEPTIDASE I-RELATED"/>
    <property type="match status" value="1"/>
</dbReference>
<keyword evidence="4" id="KW-0645">Protease</keyword>
<evidence type="ECO:0000313" key="9">
    <source>
        <dbReference type="EMBL" id="PLX18851.1"/>
    </source>
</evidence>
<keyword evidence="6" id="KW-0788">Thiol protease</keyword>